<feature type="transmembrane region" description="Helical" evidence="1">
    <location>
        <begin position="240"/>
        <end position="268"/>
    </location>
</feature>
<dbReference type="EMBL" id="JAAITX010000002">
    <property type="protein sequence ID" value="NVH57707.1"/>
    <property type="molecule type" value="Genomic_DNA"/>
</dbReference>
<organism evidence="3 4">
    <name type="scientific">Dorea phocaeensis</name>
    <dbReference type="NCBI Taxonomy" id="2040291"/>
    <lineage>
        <taxon>Bacteria</taxon>
        <taxon>Bacillati</taxon>
        <taxon>Bacillota</taxon>
        <taxon>Clostridia</taxon>
        <taxon>Lachnospirales</taxon>
        <taxon>Lachnospiraceae</taxon>
        <taxon>Dorea</taxon>
    </lineage>
</organism>
<evidence type="ECO:0000313" key="5">
    <source>
        <dbReference type="Proteomes" id="UP000701680"/>
    </source>
</evidence>
<dbReference type="Proteomes" id="UP000701680">
    <property type="component" value="Unassembled WGS sequence"/>
</dbReference>
<feature type="transmembrane region" description="Helical" evidence="1">
    <location>
        <begin position="197"/>
        <end position="220"/>
    </location>
</feature>
<protein>
    <submittedName>
        <fullName evidence="3">Uncharacterized protein</fullName>
    </submittedName>
</protein>
<reference evidence="4 5" key="1">
    <citation type="journal article" date="2020" name="Cell Host Microbe">
        <title>Functional and Genomic Variation between Human-Derived Isolates of Lachnospiraceae Reveals Inter- and Intra-Species Diversity.</title>
        <authorList>
            <person name="Sorbara M.T."/>
            <person name="Littmann E.R."/>
            <person name="Fontana E."/>
            <person name="Moody T.U."/>
            <person name="Kohout C.E."/>
            <person name="Gjonbalaj M."/>
            <person name="Eaton V."/>
            <person name="Seok R."/>
            <person name="Leiner I.M."/>
            <person name="Pamer E.G."/>
        </authorList>
    </citation>
    <scope>NUCLEOTIDE SEQUENCE [LARGE SCALE GENOMIC DNA]</scope>
    <source>
        <strain evidence="3 4">MSK.17.11</strain>
        <strain evidence="2 5">MSK.17.38</strain>
    </source>
</reference>
<name>A0A850HHW4_9FIRM</name>
<feature type="transmembrane region" description="Helical" evidence="1">
    <location>
        <begin position="159"/>
        <end position="185"/>
    </location>
</feature>
<evidence type="ECO:0000313" key="3">
    <source>
        <dbReference type="EMBL" id="NVH57707.1"/>
    </source>
</evidence>
<dbReference type="EMBL" id="JAAIUO010000002">
    <property type="protein sequence ID" value="NSK14206.1"/>
    <property type="molecule type" value="Genomic_DNA"/>
</dbReference>
<evidence type="ECO:0000256" key="1">
    <source>
        <dbReference type="SAM" id="Phobius"/>
    </source>
</evidence>
<feature type="transmembrane region" description="Helical" evidence="1">
    <location>
        <begin position="54"/>
        <end position="77"/>
    </location>
</feature>
<keyword evidence="1" id="KW-0472">Membrane</keyword>
<sequence>MLGKLLKYDMKSLNRFLIVLHTFLLLSALGIRIFLTGRIFADNTAEGTILGLSFLLYILVITAANFGTFIVIAVRFYKNLYSDEGYLTHTLPAPKGAHLLSKTISGTIWGTLDMILMGLSIYIVVATPFVMDVYHAHRTEILTEFGFIGRYADLTFPKILLFLLIFSIIGAFSSCITIYASVVLGQLFSGHRVLGAVVSYFAISTIVSILSFISLAVLGLSTSKDLIYMRTAAGEPFNFVAYMAGVLGLSTLLALIVGIILYILTYVLMNKKIDLA</sequence>
<evidence type="ECO:0000313" key="4">
    <source>
        <dbReference type="Proteomes" id="UP000528555"/>
    </source>
</evidence>
<reference evidence="3" key="2">
    <citation type="submission" date="2020-02" db="EMBL/GenBank/DDBJ databases">
        <authorList>
            <person name="Littmann E."/>
            <person name="Sorbara M."/>
        </authorList>
    </citation>
    <scope>NUCLEOTIDE SEQUENCE</scope>
    <source>
        <strain evidence="3">MSK.17.11</strain>
        <strain evidence="2">MSK.17.38</strain>
    </source>
</reference>
<feature type="transmembrane region" description="Helical" evidence="1">
    <location>
        <begin position="108"/>
        <end position="131"/>
    </location>
</feature>
<gene>
    <name evidence="3" type="ORF">G5A66_03375</name>
    <name evidence="2" type="ORF">G5A75_04825</name>
</gene>
<keyword evidence="1" id="KW-1133">Transmembrane helix</keyword>
<keyword evidence="1" id="KW-0812">Transmembrane</keyword>
<evidence type="ECO:0000313" key="2">
    <source>
        <dbReference type="EMBL" id="NSK14206.1"/>
    </source>
</evidence>
<dbReference type="AlphaFoldDB" id="A0A850HHW4"/>
<accession>A0A850HHW4</accession>
<proteinExistence type="predicted"/>
<dbReference type="Proteomes" id="UP000528555">
    <property type="component" value="Unassembled WGS sequence"/>
</dbReference>
<comment type="caution">
    <text evidence="3">The sequence shown here is derived from an EMBL/GenBank/DDBJ whole genome shotgun (WGS) entry which is preliminary data.</text>
</comment>
<dbReference type="RefSeq" id="WP_173814463.1">
    <property type="nucleotide sequence ID" value="NZ_JAAITX010000002.1"/>
</dbReference>
<keyword evidence="4" id="KW-1185">Reference proteome</keyword>